<evidence type="ECO:0000313" key="2">
    <source>
        <dbReference type="Proteomes" id="UP000887566"/>
    </source>
</evidence>
<dbReference type="AlphaFoldDB" id="A0A914XI78"/>
<feature type="chain" id="PRO_5036895789" evidence="1">
    <location>
        <begin position="16"/>
        <end position="174"/>
    </location>
</feature>
<dbReference type="Proteomes" id="UP000887566">
    <property type="component" value="Unplaced"/>
</dbReference>
<keyword evidence="1" id="KW-0732">Signal</keyword>
<reference evidence="3" key="1">
    <citation type="submission" date="2022-11" db="UniProtKB">
        <authorList>
            <consortium name="WormBaseParasite"/>
        </authorList>
    </citation>
    <scope>IDENTIFICATION</scope>
</reference>
<protein>
    <submittedName>
        <fullName evidence="3">Uncharacterized protein</fullName>
    </submittedName>
</protein>
<accession>A0A914XI78</accession>
<sequence>MKVFVFLAVVVVVRAAPAKVTQVENNSTTLQETSNNSTIVEESANNSTDYAAWVGDTEKWDLVEESNWTNIAEVPEKETQWTFDEEAKWTNDDDDKPLAFDDFEDGDEFNEHFWSECRLPGWERCRGDRCWEEHGCRRQRSRRCRWTDCEFRHHRCHSHDHDCFRRTCRRKVCF</sequence>
<dbReference type="WBParaSite" id="PSAMB.scaffold78size84887.g1422.t1">
    <property type="protein sequence ID" value="PSAMB.scaffold78size84887.g1422.t1"/>
    <property type="gene ID" value="PSAMB.scaffold78size84887.g1422"/>
</dbReference>
<keyword evidence="2" id="KW-1185">Reference proteome</keyword>
<name>A0A914XI78_9BILA</name>
<proteinExistence type="predicted"/>
<feature type="signal peptide" evidence="1">
    <location>
        <begin position="1"/>
        <end position="15"/>
    </location>
</feature>
<evidence type="ECO:0000256" key="1">
    <source>
        <dbReference type="SAM" id="SignalP"/>
    </source>
</evidence>
<organism evidence="2 3">
    <name type="scientific">Plectus sambesii</name>
    <dbReference type="NCBI Taxonomy" id="2011161"/>
    <lineage>
        <taxon>Eukaryota</taxon>
        <taxon>Metazoa</taxon>
        <taxon>Ecdysozoa</taxon>
        <taxon>Nematoda</taxon>
        <taxon>Chromadorea</taxon>
        <taxon>Plectida</taxon>
        <taxon>Plectina</taxon>
        <taxon>Plectoidea</taxon>
        <taxon>Plectidae</taxon>
        <taxon>Plectus</taxon>
    </lineage>
</organism>
<evidence type="ECO:0000313" key="3">
    <source>
        <dbReference type="WBParaSite" id="PSAMB.scaffold78size84887.g1422.t1"/>
    </source>
</evidence>